<proteinExistence type="predicted"/>
<protein>
    <recommendedName>
        <fullName evidence="3">Chemokine interleukin-8-like domain-containing protein</fullName>
    </recommendedName>
</protein>
<dbReference type="GO" id="GO:0005615">
    <property type="term" value="C:extracellular space"/>
    <property type="evidence" value="ECO:0007669"/>
    <property type="project" value="UniProtKB-KW"/>
</dbReference>
<dbReference type="Proteomes" id="UP000472267">
    <property type="component" value="Chromosome 18"/>
</dbReference>
<accession>A0A672IRY2</accession>
<feature type="compositionally biased region" description="Basic and acidic residues" evidence="2">
    <location>
        <begin position="71"/>
        <end position="98"/>
    </location>
</feature>
<reference evidence="4" key="3">
    <citation type="submission" date="2025-09" db="UniProtKB">
        <authorList>
            <consortium name="Ensembl"/>
        </authorList>
    </citation>
    <scope>IDENTIFICATION</scope>
</reference>
<dbReference type="AlphaFoldDB" id="A0A672IRY2"/>
<keyword evidence="1" id="KW-0202">Cytokine</keyword>
<feature type="compositionally biased region" description="Polar residues" evidence="2">
    <location>
        <begin position="1"/>
        <end position="15"/>
    </location>
</feature>
<evidence type="ECO:0000259" key="3">
    <source>
        <dbReference type="Pfam" id="PF00048"/>
    </source>
</evidence>
<reference evidence="4" key="1">
    <citation type="submission" date="2019-06" db="EMBL/GenBank/DDBJ databases">
        <authorList>
            <consortium name="Wellcome Sanger Institute Data Sharing"/>
        </authorList>
    </citation>
    <scope>NUCLEOTIDE SEQUENCE [LARGE SCALE GENOMIC DNA]</scope>
</reference>
<evidence type="ECO:0000256" key="1">
    <source>
        <dbReference type="ARBA" id="ARBA00022514"/>
    </source>
</evidence>
<name>A0A672IRY2_SALFA</name>
<organism evidence="4 5">
    <name type="scientific">Salarias fasciatus</name>
    <name type="common">Jewelled blenny</name>
    <name type="synonym">Blennius fasciatus</name>
    <dbReference type="NCBI Taxonomy" id="181472"/>
    <lineage>
        <taxon>Eukaryota</taxon>
        <taxon>Metazoa</taxon>
        <taxon>Chordata</taxon>
        <taxon>Craniata</taxon>
        <taxon>Vertebrata</taxon>
        <taxon>Euteleostomi</taxon>
        <taxon>Actinopterygii</taxon>
        <taxon>Neopterygii</taxon>
        <taxon>Teleostei</taxon>
        <taxon>Neoteleostei</taxon>
        <taxon>Acanthomorphata</taxon>
        <taxon>Ovalentaria</taxon>
        <taxon>Blenniimorphae</taxon>
        <taxon>Blenniiformes</taxon>
        <taxon>Blennioidei</taxon>
        <taxon>Blenniidae</taxon>
        <taxon>Salariinae</taxon>
        <taxon>Salarias</taxon>
    </lineage>
</organism>
<dbReference type="InterPro" id="IPR001811">
    <property type="entry name" value="Chemokine_IL8-like_dom"/>
</dbReference>
<dbReference type="Ensembl" id="ENSSFAT00005045360.1">
    <property type="protein sequence ID" value="ENSSFAP00005043809.1"/>
    <property type="gene ID" value="ENSSFAG00005021608.1"/>
</dbReference>
<dbReference type="SUPFAM" id="SSF54117">
    <property type="entry name" value="Interleukin 8-like chemokines"/>
    <property type="match status" value="1"/>
</dbReference>
<feature type="region of interest" description="Disordered" evidence="2">
    <location>
        <begin position="1"/>
        <end position="165"/>
    </location>
</feature>
<evidence type="ECO:0000313" key="4">
    <source>
        <dbReference type="Ensembl" id="ENSSFAP00005043809.1"/>
    </source>
</evidence>
<evidence type="ECO:0000313" key="5">
    <source>
        <dbReference type="Proteomes" id="UP000472267"/>
    </source>
</evidence>
<dbReference type="Pfam" id="PF00048">
    <property type="entry name" value="IL8"/>
    <property type="match status" value="1"/>
</dbReference>
<dbReference type="GO" id="GO:0008009">
    <property type="term" value="F:chemokine activity"/>
    <property type="evidence" value="ECO:0007669"/>
    <property type="project" value="InterPro"/>
</dbReference>
<evidence type="ECO:0000256" key="2">
    <source>
        <dbReference type="SAM" id="MobiDB-lite"/>
    </source>
</evidence>
<reference evidence="4" key="2">
    <citation type="submission" date="2025-08" db="UniProtKB">
        <authorList>
            <consortium name="Ensembl"/>
        </authorList>
    </citation>
    <scope>IDENTIFICATION</scope>
</reference>
<keyword evidence="5" id="KW-1185">Reference proteome</keyword>
<feature type="domain" description="Chemokine interleukin-8-like" evidence="3">
    <location>
        <begin position="103"/>
        <end position="129"/>
    </location>
</feature>
<gene>
    <name evidence="4" type="primary">LOC115405667</name>
</gene>
<dbReference type="InterPro" id="IPR036048">
    <property type="entry name" value="Interleukin_8-like_sf"/>
</dbReference>
<sequence>MGGRQNISMKSSNSPRARGHTRARRDTHLHSPGNSVRIGTATTREKAAGRTGGTGMDRSTGRAVLVLAIEEGERAEERTGEERGRERERERRGRREGGSRVSQVLIVTKQGKTLCADPNDNWTKKAMEKVDKEKQPRPATRTKEKLKKRKKPNKEIPKMQGRQQISNLELYRNQVKKQKRGNFFFFFLIISPQKQNDMRFHGSIEQ</sequence>
<dbReference type="Gene3D" id="2.40.50.40">
    <property type="match status" value="1"/>
</dbReference>
<feature type="compositionally biased region" description="Basic and acidic residues" evidence="2">
    <location>
        <begin position="122"/>
        <end position="136"/>
    </location>
</feature>
<dbReference type="InParanoid" id="A0A672IRY2"/>
<dbReference type="GO" id="GO:0006955">
    <property type="term" value="P:immune response"/>
    <property type="evidence" value="ECO:0007669"/>
    <property type="project" value="InterPro"/>
</dbReference>